<protein>
    <recommendedName>
        <fullName evidence="3">MMS19 nucleotide excision repair protein</fullName>
    </recommendedName>
</protein>
<dbReference type="EMBL" id="JAPFFF010000008">
    <property type="protein sequence ID" value="KAK8885092.1"/>
    <property type="molecule type" value="Genomic_DNA"/>
</dbReference>
<evidence type="ECO:0008006" key="3">
    <source>
        <dbReference type="Google" id="ProtNLM"/>
    </source>
</evidence>
<dbReference type="InterPro" id="IPR016024">
    <property type="entry name" value="ARM-type_fold"/>
</dbReference>
<organism evidence="1 2">
    <name type="scientific">Tritrichomonas musculus</name>
    <dbReference type="NCBI Taxonomy" id="1915356"/>
    <lineage>
        <taxon>Eukaryota</taxon>
        <taxon>Metamonada</taxon>
        <taxon>Parabasalia</taxon>
        <taxon>Tritrichomonadida</taxon>
        <taxon>Tritrichomonadidae</taxon>
        <taxon>Tritrichomonas</taxon>
    </lineage>
</organism>
<evidence type="ECO:0000313" key="2">
    <source>
        <dbReference type="Proteomes" id="UP001470230"/>
    </source>
</evidence>
<sequence length="207" mass="23698">MSIIKQISESDDKASFIKNIESLSHECIPILIQLILDSDEQTSNAASQALISICRDTEFSETVNVIRPYLQDRNHSNNKSNEINETRIPCSKPKHFSDVSIHIIEYSIHIFTTFADKYPEITRNDALPAFQHLFNCKNFLVTKQIMLDTCNFLLLFLPKSGEPRQQAYNLLYQIQEISQNHCDVEVAIAIQSLLCIFPEEGVHIDVK</sequence>
<dbReference type="Proteomes" id="UP001470230">
    <property type="component" value="Unassembled WGS sequence"/>
</dbReference>
<keyword evidence="2" id="KW-1185">Reference proteome</keyword>
<reference evidence="1 2" key="1">
    <citation type="submission" date="2024-04" db="EMBL/GenBank/DDBJ databases">
        <title>Tritrichomonas musculus Genome.</title>
        <authorList>
            <person name="Alves-Ferreira E."/>
            <person name="Grigg M."/>
            <person name="Lorenzi H."/>
            <person name="Galac M."/>
        </authorList>
    </citation>
    <scope>NUCLEOTIDE SEQUENCE [LARGE SCALE GENOMIC DNA]</scope>
    <source>
        <strain evidence="1 2">EAF2021</strain>
    </source>
</reference>
<accession>A0ABR2K3L7</accession>
<dbReference type="Gene3D" id="1.25.10.10">
    <property type="entry name" value="Leucine-rich Repeat Variant"/>
    <property type="match status" value="1"/>
</dbReference>
<proteinExistence type="predicted"/>
<name>A0ABR2K3L7_9EUKA</name>
<gene>
    <name evidence="1" type="ORF">M9Y10_044221</name>
</gene>
<comment type="caution">
    <text evidence="1">The sequence shown here is derived from an EMBL/GenBank/DDBJ whole genome shotgun (WGS) entry which is preliminary data.</text>
</comment>
<evidence type="ECO:0000313" key="1">
    <source>
        <dbReference type="EMBL" id="KAK8885092.1"/>
    </source>
</evidence>
<dbReference type="InterPro" id="IPR011989">
    <property type="entry name" value="ARM-like"/>
</dbReference>
<dbReference type="SUPFAM" id="SSF48371">
    <property type="entry name" value="ARM repeat"/>
    <property type="match status" value="1"/>
</dbReference>